<evidence type="ECO:0000313" key="2">
    <source>
        <dbReference type="EMBL" id="KAL3088868.1"/>
    </source>
</evidence>
<protein>
    <submittedName>
        <fullName evidence="2">Uncharacterized protein</fullName>
    </submittedName>
</protein>
<organism evidence="2 3">
    <name type="scientific">Heterodera schachtii</name>
    <name type="common">Sugarbeet cyst nematode worm</name>
    <name type="synonym">Tylenchus schachtii</name>
    <dbReference type="NCBI Taxonomy" id="97005"/>
    <lineage>
        <taxon>Eukaryota</taxon>
        <taxon>Metazoa</taxon>
        <taxon>Ecdysozoa</taxon>
        <taxon>Nematoda</taxon>
        <taxon>Chromadorea</taxon>
        <taxon>Rhabditida</taxon>
        <taxon>Tylenchina</taxon>
        <taxon>Tylenchomorpha</taxon>
        <taxon>Tylenchoidea</taxon>
        <taxon>Heteroderidae</taxon>
        <taxon>Heteroderinae</taxon>
        <taxon>Heterodera</taxon>
    </lineage>
</organism>
<reference evidence="2 3" key="1">
    <citation type="submission" date="2024-10" db="EMBL/GenBank/DDBJ databases">
        <authorList>
            <person name="Kim D."/>
        </authorList>
    </citation>
    <scope>NUCLEOTIDE SEQUENCE [LARGE SCALE GENOMIC DNA]</scope>
    <source>
        <strain evidence="2">Taebaek</strain>
    </source>
</reference>
<dbReference type="Proteomes" id="UP001620645">
    <property type="component" value="Unassembled WGS sequence"/>
</dbReference>
<gene>
    <name evidence="2" type="ORF">niasHS_009160</name>
</gene>
<dbReference type="AlphaFoldDB" id="A0ABD2JEI6"/>
<evidence type="ECO:0000256" key="1">
    <source>
        <dbReference type="SAM" id="SignalP"/>
    </source>
</evidence>
<comment type="caution">
    <text evidence="2">The sequence shown here is derived from an EMBL/GenBank/DDBJ whole genome shotgun (WGS) entry which is preliminary data.</text>
</comment>
<keyword evidence="1" id="KW-0732">Signal</keyword>
<accession>A0ABD2JEI6</accession>
<sequence>MEKVLLLLLVLLQCGFTSSYGKYDCFVTIRHRSGTPPDEMVKYVKENAQLNADIVNSDPIKTCALGEPTFWEKNVLGKRKSFKGCHNFRCLDGNGNDIFVISAYKAGKPRKSPFGVSVKGSTAWLDLSLRI</sequence>
<dbReference type="EMBL" id="JBICCN010000152">
    <property type="protein sequence ID" value="KAL3088868.1"/>
    <property type="molecule type" value="Genomic_DNA"/>
</dbReference>
<name>A0ABD2JEI6_HETSC</name>
<feature type="chain" id="PRO_5044835703" evidence="1">
    <location>
        <begin position="22"/>
        <end position="131"/>
    </location>
</feature>
<evidence type="ECO:0000313" key="3">
    <source>
        <dbReference type="Proteomes" id="UP001620645"/>
    </source>
</evidence>
<keyword evidence="3" id="KW-1185">Reference proteome</keyword>
<proteinExistence type="predicted"/>
<feature type="signal peptide" evidence="1">
    <location>
        <begin position="1"/>
        <end position="21"/>
    </location>
</feature>